<dbReference type="CDD" id="cd00170">
    <property type="entry name" value="SEC14"/>
    <property type="match status" value="1"/>
</dbReference>
<dbReference type="InterPro" id="IPR001251">
    <property type="entry name" value="CRAL-TRIO_dom"/>
</dbReference>
<dbReference type="PANTHER" id="PTHR10174:SF224">
    <property type="entry name" value="RETINOL-BINDING PROTEIN PINTA"/>
    <property type="match status" value="1"/>
</dbReference>
<dbReference type="InterPro" id="IPR036865">
    <property type="entry name" value="CRAL-TRIO_dom_sf"/>
</dbReference>
<dbReference type="SUPFAM" id="SSF46938">
    <property type="entry name" value="CRAL/TRIO N-terminal domain"/>
    <property type="match status" value="1"/>
</dbReference>
<protein>
    <submittedName>
        <fullName evidence="2">Alpha-tocopherol transfer protein</fullName>
    </submittedName>
</protein>
<dbReference type="GO" id="GO:1902936">
    <property type="term" value="F:phosphatidylinositol bisphosphate binding"/>
    <property type="evidence" value="ECO:0007669"/>
    <property type="project" value="TreeGrafter"/>
</dbReference>
<dbReference type="SMART" id="SM00516">
    <property type="entry name" value="SEC14"/>
    <property type="match status" value="1"/>
</dbReference>
<dbReference type="EMBL" id="HBUE01101057">
    <property type="protein sequence ID" value="CAG6485387.1"/>
    <property type="molecule type" value="Transcribed_RNA"/>
</dbReference>
<dbReference type="AlphaFoldDB" id="A0A8D8I7N9"/>
<name>A0A8D8I7N9_CULPI</name>
<dbReference type="Pfam" id="PF00650">
    <property type="entry name" value="CRAL_TRIO"/>
    <property type="match status" value="1"/>
</dbReference>
<dbReference type="GO" id="GO:0016020">
    <property type="term" value="C:membrane"/>
    <property type="evidence" value="ECO:0007669"/>
    <property type="project" value="TreeGrafter"/>
</dbReference>
<proteinExistence type="predicted"/>
<feature type="domain" description="CRAL-TRIO" evidence="1">
    <location>
        <begin position="92"/>
        <end position="252"/>
    </location>
</feature>
<dbReference type="EMBL" id="HBUE01342882">
    <property type="protein sequence ID" value="CAG6599395.1"/>
    <property type="molecule type" value="Transcribed_RNA"/>
</dbReference>
<accession>A0A8D8I7N9</accession>
<reference evidence="2" key="1">
    <citation type="submission" date="2021-05" db="EMBL/GenBank/DDBJ databases">
        <authorList>
            <person name="Alioto T."/>
            <person name="Alioto T."/>
            <person name="Gomez Garrido J."/>
        </authorList>
    </citation>
    <scope>NUCLEOTIDE SEQUENCE</scope>
</reference>
<dbReference type="PROSITE" id="PS50191">
    <property type="entry name" value="CRAL_TRIO"/>
    <property type="match status" value="1"/>
</dbReference>
<dbReference type="EMBL" id="HBUE01235972">
    <property type="protein sequence ID" value="CAG6547211.1"/>
    <property type="molecule type" value="Transcribed_RNA"/>
</dbReference>
<dbReference type="Gene3D" id="3.40.525.10">
    <property type="entry name" value="CRAL-TRIO lipid binding domain"/>
    <property type="match status" value="1"/>
</dbReference>
<dbReference type="InterPro" id="IPR036273">
    <property type="entry name" value="CRAL/TRIO_N_dom_sf"/>
</dbReference>
<evidence type="ECO:0000313" key="2">
    <source>
        <dbReference type="EMBL" id="CAG6547211.1"/>
    </source>
</evidence>
<dbReference type="PANTHER" id="PTHR10174">
    <property type="entry name" value="ALPHA-TOCOPHEROL TRANSFER PROTEIN-RELATED"/>
    <property type="match status" value="1"/>
</dbReference>
<organism evidence="2">
    <name type="scientific">Culex pipiens</name>
    <name type="common">House mosquito</name>
    <dbReference type="NCBI Taxonomy" id="7175"/>
    <lineage>
        <taxon>Eukaryota</taxon>
        <taxon>Metazoa</taxon>
        <taxon>Ecdysozoa</taxon>
        <taxon>Arthropoda</taxon>
        <taxon>Hexapoda</taxon>
        <taxon>Insecta</taxon>
        <taxon>Pterygota</taxon>
        <taxon>Neoptera</taxon>
        <taxon>Endopterygota</taxon>
        <taxon>Diptera</taxon>
        <taxon>Nematocera</taxon>
        <taxon>Culicoidea</taxon>
        <taxon>Culicidae</taxon>
        <taxon>Culicinae</taxon>
        <taxon>Culicini</taxon>
        <taxon>Culex</taxon>
        <taxon>Culex</taxon>
    </lineage>
</organism>
<dbReference type="Gene3D" id="1.10.8.20">
    <property type="entry name" value="N-terminal domain of phosphatidylinositol transfer protein sec14p"/>
    <property type="match status" value="1"/>
</dbReference>
<dbReference type="Gene3D" id="1.20.5.1200">
    <property type="entry name" value="Alpha-tocopherol transfer"/>
    <property type="match status" value="1"/>
</dbReference>
<evidence type="ECO:0000259" key="1">
    <source>
        <dbReference type="PROSITE" id="PS50191"/>
    </source>
</evidence>
<sequence>MRQIYVPSLSEEFYASAEQLLGETAVKRTESVAEVQRWAEQNNVRMHRDVRIIIYFLRTTKYDLEKTKNKIQKYYTIRSARTEWFQNRDPFLPEMQELLDIGVFLPLRHKDTQNRQVVIIRTAAHSPKYHTQDNVFKLDKMVLDLLLHLDETISVYGIVAIFDMKNVTLGHALQLNPSLIKRTVESWENYPCRPQVLEFVNAPVHVNFVLNVFRSFMSEKMKSRVKISKHEIKMAEFVNLPSDLGGTGESYTELALHWKRKVQEHAAWYAETEQYQKRPA</sequence>
<dbReference type="SUPFAM" id="SSF52087">
    <property type="entry name" value="CRAL/TRIO domain"/>
    <property type="match status" value="1"/>
</dbReference>